<dbReference type="EMBL" id="JAPFFF010000009">
    <property type="protein sequence ID" value="KAK8882720.1"/>
    <property type="molecule type" value="Genomic_DNA"/>
</dbReference>
<reference evidence="1 2" key="1">
    <citation type="submission" date="2024-04" db="EMBL/GenBank/DDBJ databases">
        <title>Tritrichomonas musculus Genome.</title>
        <authorList>
            <person name="Alves-Ferreira E."/>
            <person name="Grigg M."/>
            <person name="Lorenzi H."/>
            <person name="Galac M."/>
        </authorList>
    </citation>
    <scope>NUCLEOTIDE SEQUENCE [LARGE SCALE GENOMIC DNA]</scope>
    <source>
        <strain evidence="1 2">EAF2021</strain>
    </source>
</reference>
<proteinExistence type="predicted"/>
<protein>
    <submittedName>
        <fullName evidence="1">Uncharacterized protein</fullName>
    </submittedName>
</protein>
<name>A0ABR2JV20_9EUKA</name>
<accession>A0ABR2JV20</accession>
<dbReference type="Proteomes" id="UP001470230">
    <property type="component" value="Unassembled WGS sequence"/>
</dbReference>
<evidence type="ECO:0000313" key="2">
    <source>
        <dbReference type="Proteomes" id="UP001470230"/>
    </source>
</evidence>
<organism evidence="1 2">
    <name type="scientific">Tritrichomonas musculus</name>
    <dbReference type="NCBI Taxonomy" id="1915356"/>
    <lineage>
        <taxon>Eukaryota</taxon>
        <taxon>Metamonada</taxon>
        <taxon>Parabasalia</taxon>
        <taxon>Tritrichomonadida</taxon>
        <taxon>Tritrichomonadidae</taxon>
        <taxon>Tritrichomonas</taxon>
    </lineage>
</organism>
<gene>
    <name evidence="1" type="ORF">M9Y10_045361</name>
</gene>
<sequence>MKTSVNLGYLSSIQLHIVKKRLYLETTYTQLVSIFKLSGRTPLSHCIKRTCLLEPWSPGIVSGYLSKHDLDFFFTLLDRLWMNQNAYIQREPALKPWFHPC</sequence>
<comment type="caution">
    <text evidence="1">The sequence shown here is derived from an EMBL/GenBank/DDBJ whole genome shotgun (WGS) entry which is preliminary data.</text>
</comment>
<evidence type="ECO:0000313" key="1">
    <source>
        <dbReference type="EMBL" id="KAK8882720.1"/>
    </source>
</evidence>
<keyword evidence="2" id="KW-1185">Reference proteome</keyword>